<evidence type="ECO:0000313" key="3">
    <source>
        <dbReference type="Proteomes" id="UP001614394"/>
    </source>
</evidence>
<dbReference type="Pfam" id="PF14417">
    <property type="entry name" value="MEDS"/>
    <property type="match status" value="1"/>
</dbReference>
<feature type="domain" description="MEDS" evidence="1">
    <location>
        <begin position="5"/>
        <end position="166"/>
    </location>
</feature>
<dbReference type="Gene3D" id="3.30.750.24">
    <property type="entry name" value="STAS domain"/>
    <property type="match status" value="1"/>
</dbReference>
<keyword evidence="3" id="KW-1185">Reference proteome</keyword>
<dbReference type="InterPro" id="IPR036513">
    <property type="entry name" value="STAS_dom_sf"/>
</dbReference>
<dbReference type="Proteomes" id="UP001614394">
    <property type="component" value="Unassembled WGS sequence"/>
</dbReference>
<dbReference type="InterPro" id="IPR025847">
    <property type="entry name" value="MEDS_domain"/>
</dbReference>
<organism evidence="2 3">
    <name type="scientific">Streptomyces fildesensis</name>
    <dbReference type="NCBI Taxonomy" id="375757"/>
    <lineage>
        <taxon>Bacteria</taxon>
        <taxon>Bacillati</taxon>
        <taxon>Actinomycetota</taxon>
        <taxon>Actinomycetes</taxon>
        <taxon>Kitasatosporales</taxon>
        <taxon>Streptomycetaceae</taxon>
        <taxon>Streptomyces</taxon>
    </lineage>
</organism>
<name>A0ABW8C1J7_9ACTN</name>
<proteinExistence type="predicted"/>
<dbReference type="EMBL" id="JBITYG010000002">
    <property type="protein sequence ID" value="MFI9100297.1"/>
    <property type="molecule type" value="Genomic_DNA"/>
</dbReference>
<dbReference type="RefSeq" id="WP_399645329.1">
    <property type="nucleotide sequence ID" value="NZ_JBITYG010000002.1"/>
</dbReference>
<accession>A0ABW8C1J7</accession>
<evidence type="ECO:0000259" key="1">
    <source>
        <dbReference type="Pfam" id="PF14417"/>
    </source>
</evidence>
<protein>
    <submittedName>
        <fullName evidence="2">MEDS domain-containing protein</fullName>
    </submittedName>
</protein>
<reference evidence="2 3" key="1">
    <citation type="submission" date="2024-10" db="EMBL/GenBank/DDBJ databases">
        <title>The Natural Products Discovery Center: Release of the First 8490 Sequenced Strains for Exploring Actinobacteria Biosynthetic Diversity.</title>
        <authorList>
            <person name="Kalkreuter E."/>
            <person name="Kautsar S.A."/>
            <person name="Yang D."/>
            <person name="Bader C.D."/>
            <person name="Teijaro C.N."/>
            <person name="Fluegel L."/>
            <person name="Davis C.M."/>
            <person name="Simpson J.R."/>
            <person name="Lauterbach L."/>
            <person name="Steele A.D."/>
            <person name="Gui C."/>
            <person name="Meng S."/>
            <person name="Li G."/>
            <person name="Viehrig K."/>
            <person name="Ye F."/>
            <person name="Su P."/>
            <person name="Kiefer A.F."/>
            <person name="Nichols A."/>
            <person name="Cepeda A.J."/>
            <person name="Yan W."/>
            <person name="Fan B."/>
            <person name="Jiang Y."/>
            <person name="Adhikari A."/>
            <person name="Zheng C.-J."/>
            <person name="Schuster L."/>
            <person name="Cowan T.M."/>
            <person name="Smanski M.J."/>
            <person name="Chevrette M.G."/>
            <person name="De Carvalho L.P.S."/>
            <person name="Shen B."/>
        </authorList>
    </citation>
    <scope>NUCLEOTIDE SEQUENCE [LARGE SCALE GENOMIC DNA]</scope>
    <source>
        <strain evidence="2 3">NPDC053399</strain>
    </source>
</reference>
<evidence type="ECO:0000313" key="2">
    <source>
        <dbReference type="EMBL" id="MFI9100297.1"/>
    </source>
</evidence>
<sequence>MRAGDHCFVSYGDDESNWDVLTTFAWTGLALGEKVMVFAAPRVSEDEVWSRLEADSPSMARVRARGQLVLTSMRSLIRPDRDFTPERQWQRIREETALAGRQGYTGLRTFIDMHWVPDLNADIDVMTHRESHAGHLFTDGSYSEICAYDRRWFDEDVLARMCRAHPVNLLTRLGELRTVYGDGTLRLIGEADLATGEQFGAAVREALTRTADAGKLVVDLTRLSFLSVRCADDLLRLVRAADGHDRVEVRCESGQLRVLRALGEHGSARLVLTGTGRPC</sequence>
<comment type="caution">
    <text evidence="2">The sequence shown here is derived from an EMBL/GenBank/DDBJ whole genome shotgun (WGS) entry which is preliminary data.</text>
</comment>
<gene>
    <name evidence="2" type="ORF">ACIGXA_07210</name>
</gene>